<evidence type="ECO:0000313" key="6">
    <source>
        <dbReference type="EMBL" id="KZE38783.1"/>
    </source>
</evidence>
<keyword evidence="2" id="KW-0805">Transcription regulation</keyword>
<dbReference type="AlphaFoldDB" id="A0A161SLY3"/>
<dbReference type="PANTHER" id="PTHR30419">
    <property type="entry name" value="HTH-TYPE TRANSCRIPTIONAL REGULATOR YBHD"/>
    <property type="match status" value="1"/>
</dbReference>
<keyword evidence="4" id="KW-0804">Transcription</keyword>
<dbReference type="Pfam" id="PF00126">
    <property type="entry name" value="HTH_1"/>
    <property type="match status" value="1"/>
</dbReference>
<dbReference type="FunFam" id="1.10.10.10:FF:000001">
    <property type="entry name" value="LysR family transcriptional regulator"/>
    <property type="match status" value="1"/>
</dbReference>
<dbReference type="EMBL" id="LQNT01000009">
    <property type="protein sequence ID" value="KZE38783.1"/>
    <property type="molecule type" value="Genomic_DNA"/>
</dbReference>
<dbReference type="Gene3D" id="1.10.10.10">
    <property type="entry name" value="Winged helix-like DNA-binding domain superfamily/Winged helix DNA-binding domain"/>
    <property type="match status" value="1"/>
</dbReference>
<dbReference type="OrthoDB" id="9803735at2"/>
<evidence type="ECO:0000256" key="2">
    <source>
        <dbReference type="ARBA" id="ARBA00023015"/>
    </source>
</evidence>
<dbReference type="InterPro" id="IPR005119">
    <property type="entry name" value="LysR_subst-bd"/>
</dbReference>
<dbReference type="InterPro" id="IPR036388">
    <property type="entry name" value="WH-like_DNA-bd_sf"/>
</dbReference>
<sequence>MDIRQLQYYREIVRQGNISKAAEALNIAQPPLSQLLKKLECELGAVLIHRYRQKWEVTESGRLLYEYAEQMLSEMDDVKRKITEIEGGTAGTIRIGVSSACSNLLIGYIAEFGQDYPDNKLDIITGDSEGLLKQLKQREIDLALLLMPADTEGYETKSLKPEPAILVTPKRWADELSENPTFHEIARLPFIMLGPMEGYSFHSKIMNTFDVLGLEPDIIAECKDIPLIVSLVNRGIGISIIPRMHYTSPSFENLNIFELPQIEFQVKPVLMKMKAAPISMAAERFWGMVE</sequence>
<dbReference type="Gene3D" id="3.40.190.290">
    <property type="match status" value="1"/>
</dbReference>
<protein>
    <submittedName>
        <fullName evidence="6">LysR family transcriptional regulator</fullName>
    </submittedName>
</protein>
<dbReference type="Pfam" id="PF03466">
    <property type="entry name" value="LysR_substrate"/>
    <property type="match status" value="1"/>
</dbReference>
<dbReference type="PROSITE" id="PS50931">
    <property type="entry name" value="HTH_LYSR"/>
    <property type="match status" value="1"/>
</dbReference>
<dbReference type="SUPFAM" id="SSF46785">
    <property type="entry name" value="Winged helix' DNA-binding domain"/>
    <property type="match status" value="1"/>
</dbReference>
<reference evidence="6 7" key="1">
    <citation type="submission" date="2016-01" db="EMBL/GenBank/DDBJ databases">
        <title>Whole genome sequencing of Bhargavaea cecembensis T14.</title>
        <authorList>
            <person name="Hong K.W."/>
        </authorList>
    </citation>
    <scope>NUCLEOTIDE SEQUENCE [LARGE SCALE GENOMIC DNA]</scope>
    <source>
        <strain evidence="6 7">T14</strain>
    </source>
</reference>
<dbReference type="GO" id="GO:0003677">
    <property type="term" value="F:DNA binding"/>
    <property type="evidence" value="ECO:0007669"/>
    <property type="project" value="UniProtKB-KW"/>
</dbReference>
<comment type="caution">
    <text evidence="6">The sequence shown here is derived from an EMBL/GenBank/DDBJ whole genome shotgun (WGS) entry which is preliminary data.</text>
</comment>
<keyword evidence="3" id="KW-0238">DNA-binding</keyword>
<dbReference type="InterPro" id="IPR050950">
    <property type="entry name" value="HTH-type_LysR_regulators"/>
</dbReference>
<accession>A0A161SLY3</accession>
<organism evidence="6 7">
    <name type="scientific">Bhargavaea cecembensis</name>
    <dbReference type="NCBI Taxonomy" id="394098"/>
    <lineage>
        <taxon>Bacteria</taxon>
        <taxon>Bacillati</taxon>
        <taxon>Bacillota</taxon>
        <taxon>Bacilli</taxon>
        <taxon>Bacillales</taxon>
        <taxon>Caryophanaceae</taxon>
        <taxon>Bhargavaea</taxon>
    </lineage>
</organism>
<dbReference type="SUPFAM" id="SSF53850">
    <property type="entry name" value="Periplasmic binding protein-like II"/>
    <property type="match status" value="1"/>
</dbReference>
<dbReference type="PRINTS" id="PR00039">
    <property type="entry name" value="HTHLYSR"/>
</dbReference>
<evidence type="ECO:0000259" key="5">
    <source>
        <dbReference type="PROSITE" id="PS50931"/>
    </source>
</evidence>
<dbReference type="PANTHER" id="PTHR30419:SF28">
    <property type="entry name" value="HTH-TYPE TRANSCRIPTIONAL REGULATOR BSDA"/>
    <property type="match status" value="1"/>
</dbReference>
<dbReference type="RefSeq" id="WP_063180650.1">
    <property type="nucleotide sequence ID" value="NZ_LQNT01000009.1"/>
</dbReference>
<gene>
    <name evidence="6" type="ORF">AV656_07725</name>
</gene>
<dbReference type="InterPro" id="IPR036390">
    <property type="entry name" value="WH_DNA-bd_sf"/>
</dbReference>
<dbReference type="CDD" id="cd05466">
    <property type="entry name" value="PBP2_LTTR_substrate"/>
    <property type="match status" value="1"/>
</dbReference>
<evidence type="ECO:0000313" key="7">
    <source>
        <dbReference type="Proteomes" id="UP000076490"/>
    </source>
</evidence>
<name>A0A161SLY3_9BACL</name>
<evidence type="ECO:0000256" key="4">
    <source>
        <dbReference type="ARBA" id="ARBA00023163"/>
    </source>
</evidence>
<evidence type="ECO:0000256" key="3">
    <source>
        <dbReference type="ARBA" id="ARBA00023125"/>
    </source>
</evidence>
<evidence type="ECO:0000256" key="1">
    <source>
        <dbReference type="ARBA" id="ARBA00009437"/>
    </source>
</evidence>
<dbReference type="GO" id="GO:0005829">
    <property type="term" value="C:cytosol"/>
    <property type="evidence" value="ECO:0007669"/>
    <property type="project" value="TreeGrafter"/>
</dbReference>
<proteinExistence type="inferred from homology"/>
<dbReference type="InterPro" id="IPR000847">
    <property type="entry name" value="LysR_HTH_N"/>
</dbReference>
<comment type="similarity">
    <text evidence="1">Belongs to the LysR transcriptional regulatory family.</text>
</comment>
<feature type="domain" description="HTH lysR-type" evidence="5">
    <location>
        <begin position="1"/>
        <end position="58"/>
    </location>
</feature>
<dbReference type="Proteomes" id="UP000076490">
    <property type="component" value="Unassembled WGS sequence"/>
</dbReference>
<dbReference type="GO" id="GO:0003700">
    <property type="term" value="F:DNA-binding transcription factor activity"/>
    <property type="evidence" value="ECO:0007669"/>
    <property type="project" value="InterPro"/>
</dbReference>